<dbReference type="SUPFAM" id="SSF64288">
    <property type="entry name" value="Chorismate lyase-like"/>
    <property type="match status" value="1"/>
</dbReference>
<dbReference type="InterPro" id="IPR036388">
    <property type="entry name" value="WH-like_DNA-bd_sf"/>
</dbReference>
<dbReference type="SMART" id="SM00866">
    <property type="entry name" value="UTRA"/>
    <property type="match status" value="1"/>
</dbReference>
<protein>
    <submittedName>
        <fullName evidence="5">GntR family transcriptional regulator</fullName>
    </submittedName>
</protein>
<sequence length="240" mass="26661">MPRQPLYAQIEDALAVRIRDDLRPGDRLPTEDELIEQFRVSRITVRHAIQNLVTRGMVVVEQGRGTFVARSRIEQQLTALTGFVEDMEAVGLGASARVTTSEVRTADREAAAALGLPAGGKARFIERVRLADGHPVSFDQTWLPEDIGAQVASEDLSEEPIFRLLEEKYGIPLLEATYRLEAIVADEGLAARLETEPGSPVLRVARTTFTTGQRPIDYELLHYRGDLISFTTRLTREPPA</sequence>
<evidence type="ECO:0000256" key="1">
    <source>
        <dbReference type="ARBA" id="ARBA00023015"/>
    </source>
</evidence>
<dbReference type="InterPro" id="IPR000524">
    <property type="entry name" value="Tscrpt_reg_HTH_GntR"/>
</dbReference>
<keyword evidence="6" id="KW-1185">Reference proteome</keyword>
<dbReference type="InterPro" id="IPR050679">
    <property type="entry name" value="Bact_HTH_transcr_reg"/>
</dbReference>
<gene>
    <name evidence="5" type="ORF">ACFO8M_00255</name>
</gene>
<dbReference type="Pfam" id="PF07702">
    <property type="entry name" value="UTRA"/>
    <property type="match status" value="1"/>
</dbReference>
<feature type="domain" description="HTH gntR-type" evidence="4">
    <location>
        <begin position="4"/>
        <end position="71"/>
    </location>
</feature>
<dbReference type="PANTHER" id="PTHR44846">
    <property type="entry name" value="MANNOSYL-D-GLYCERATE TRANSPORT/METABOLISM SYSTEM REPRESSOR MNGR-RELATED"/>
    <property type="match status" value="1"/>
</dbReference>
<evidence type="ECO:0000256" key="2">
    <source>
        <dbReference type="ARBA" id="ARBA00023125"/>
    </source>
</evidence>
<dbReference type="RefSeq" id="WP_387968899.1">
    <property type="nucleotide sequence ID" value="NZ_JBHRWO010000002.1"/>
</dbReference>
<dbReference type="InterPro" id="IPR036390">
    <property type="entry name" value="WH_DNA-bd_sf"/>
</dbReference>
<dbReference type="SMART" id="SM00345">
    <property type="entry name" value="HTH_GNTR"/>
    <property type="match status" value="1"/>
</dbReference>
<keyword evidence="1" id="KW-0805">Transcription regulation</keyword>
<dbReference type="Proteomes" id="UP001595712">
    <property type="component" value="Unassembled WGS sequence"/>
</dbReference>
<dbReference type="PRINTS" id="PR00035">
    <property type="entry name" value="HTHGNTR"/>
</dbReference>
<dbReference type="InterPro" id="IPR028978">
    <property type="entry name" value="Chorismate_lyase_/UTRA_dom_sf"/>
</dbReference>
<evidence type="ECO:0000256" key="3">
    <source>
        <dbReference type="ARBA" id="ARBA00023163"/>
    </source>
</evidence>
<dbReference type="PANTHER" id="PTHR44846:SF1">
    <property type="entry name" value="MANNOSYL-D-GLYCERATE TRANSPORT_METABOLISM SYSTEM REPRESSOR MNGR-RELATED"/>
    <property type="match status" value="1"/>
</dbReference>
<keyword evidence="3" id="KW-0804">Transcription</keyword>
<evidence type="ECO:0000313" key="5">
    <source>
        <dbReference type="EMBL" id="MFC3490924.1"/>
    </source>
</evidence>
<comment type="caution">
    <text evidence="5">The sequence shown here is derived from an EMBL/GenBank/DDBJ whole genome shotgun (WGS) entry which is preliminary data.</text>
</comment>
<evidence type="ECO:0000313" key="6">
    <source>
        <dbReference type="Proteomes" id="UP001595712"/>
    </source>
</evidence>
<accession>A0ABV7PUB3</accession>
<organism evidence="5 6">
    <name type="scientific">Glycomyces rhizosphaerae</name>
    <dbReference type="NCBI Taxonomy" id="2054422"/>
    <lineage>
        <taxon>Bacteria</taxon>
        <taxon>Bacillati</taxon>
        <taxon>Actinomycetota</taxon>
        <taxon>Actinomycetes</taxon>
        <taxon>Glycomycetales</taxon>
        <taxon>Glycomycetaceae</taxon>
        <taxon>Glycomyces</taxon>
    </lineage>
</organism>
<dbReference type="Gene3D" id="3.40.1410.10">
    <property type="entry name" value="Chorismate lyase-like"/>
    <property type="match status" value="1"/>
</dbReference>
<dbReference type="EMBL" id="JBHRWO010000002">
    <property type="protein sequence ID" value="MFC3490924.1"/>
    <property type="molecule type" value="Genomic_DNA"/>
</dbReference>
<proteinExistence type="predicted"/>
<name>A0ABV7PUB3_9ACTN</name>
<dbReference type="PROSITE" id="PS50949">
    <property type="entry name" value="HTH_GNTR"/>
    <property type="match status" value="1"/>
</dbReference>
<reference evidence="6" key="1">
    <citation type="journal article" date="2019" name="Int. J. Syst. Evol. Microbiol.">
        <title>The Global Catalogue of Microorganisms (GCM) 10K type strain sequencing project: providing services to taxonomists for standard genome sequencing and annotation.</title>
        <authorList>
            <consortium name="The Broad Institute Genomics Platform"/>
            <consortium name="The Broad Institute Genome Sequencing Center for Infectious Disease"/>
            <person name="Wu L."/>
            <person name="Ma J."/>
        </authorList>
    </citation>
    <scope>NUCLEOTIDE SEQUENCE [LARGE SCALE GENOMIC DNA]</scope>
    <source>
        <strain evidence="6">CGMCC 4.7396</strain>
    </source>
</reference>
<dbReference type="CDD" id="cd07377">
    <property type="entry name" value="WHTH_GntR"/>
    <property type="match status" value="1"/>
</dbReference>
<keyword evidence="2" id="KW-0238">DNA-binding</keyword>
<dbReference type="InterPro" id="IPR011663">
    <property type="entry name" value="UTRA"/>
</dbReference>
<dbReference type="Pfam" id="PF00392">
    <property type="entry name" value="GntR"/>
    <property type="match status" value="1"/>
</dbReference>
<dbReference type="Gene3D" id="1.10.10.10">
    <property type="entry name" value="Winged helix-like DNA-binding domain superfamily/Winged helix DNA-binding domain"/>
    <property type="match status" value="1"/>
</dbReference>
<evidence type="ECO:0000259" key="4">
    <source>
        <dbReference type="PROSITE" id="PS50949"/>
    </source>
</evidence>
<dbReference type="SUPFAM" id="SSF46785">
    <property type="entry name" value="Winged helix' DNA-binding domain"/>
    <property type="match status" value="1"/>
</dbReference>